<comment type="caution">
    <text evidence="2">The sequence shown here is derived from an EMBL/GenBank/DDBJ whole genome shotgun (WGS) entry which is preliminary data.</text>
</comment>
<dbReference type="Proteomes" id="UP000443090">
    <property type="component" value="Unassembled WGS sequence"/>
</dbReference>
<dbReference type="Gene3D" id="3.40.50.720">
    <property type="entry name" value="NAD(P)-binding Rossmann-like Domain"/>
    <property type="match status" value="1"/>
</dbReference>
<dbReference type="PANTHER" id="PTHR45033">
    <property type="match status" value="1"/>
</dbReference>
<proteinExistence type="predicted"/>
<reference evidence="2 3" key="1">
    <citation type="submission" date="2018-05" db="EMBL/GenBank/DDBJ databases">
        <title>Genome sequencing and assembly of the regulated plant pathogen Lachnellula willkommii and related sister species for the development of diagnostic species identification markers.</title>
        <authorList>
            <person name="Giroux E."/>
            <person name="Bilodeau G."/>
        </authorList>
    </citation>
    <scope>NUCLEOTIDE SEQUENCE [LARGE SCALE GENOMIC DNA]</scope>
    <source>
        <strain evidence="2 3">CBS 160.35</strain>
    </source>
</reference>
<dbReference type="SMART" id="SM00829">
    <property type="entry name" value="PKS_ER"/>
    <property type="match status" value="1"/>
</dbReference>
<name>A0A8H8UE50_9HELO</name>
<dbReference type="GO" id="GO:0016491">
    <property type="term" value="F:oxidoreductase activity"/>
    <property type="evidence" value="ECO:0007669"/>
    <property type="project" value="InterPro"/>
</dbReference>
<dbReference type="InterPro" id="IPR013149">
    <property type="entry name" value="ADH-like_C"/>
</dbReference>
<organism evidence="2 3">
    <name type="scientific">Lachnellula occidentalis</name>
    <dbReference type="NCBI Taxonomy" id="215460"/>
    <lineage>
        <taxon>Eukaryota</taxon>
        <taxon>Fungi</taxon>
        <taxon>Dikarya</taxon>
        <taxon>Ascomycota</taxon>
        <taxon>Pezizomycotina</taxon>
        <taxon>Leotiomycetes</taxon>
        <taxon>Helotiales</taxon>
        <taxon>Lachnaceae</taxon>
        <taxon>Lachnellula</taxon>
    </lineage>
</organism>
<dbReference type="FunFam" id="3.40.50.720:FF:000481">
    <property type="entry name" value="Alcohol dehydrogenase, variant"/>
    <property type="match status" value="1"/>
</dbReference>
<gene>
    <name evidence="2" type="primary">yogA</name>
    <name evidence="2" type="ORF">LOCC1_G007549</name>
</gene>
<dbReference type="Gene3D" id="3.90.180.10">
    <property type="entry name" value="Medium-chain alcohol dehydrogenases, catalytic domain"/>
    <property type="match status" value="1"/>
</dbReference>
<evidence type="ECO:0000313" key="2">
    <source>
        <dbReference type="EMBL" id="TVY40774.1"/>
    </source>
</evidence>
<dbReference type="PANTHER" id="PTHR45033:SF3">
    <property type="entry name" value="DEHYDROGENASE, PUTATIVE (AFU_ORTHOLOGUE AFUA_2G13270)-RELATED"/>
    <property type="match status" value="1"/>
</dbReference>
<dbReference type="CDD" id="cd05188">
    <property type="entry name" value="MDR"/>
    <property type="match status" value="1"/>
</dbReference>
<feature type="domain" description="Enoyl reductase (ER)" evidence="1">
    <location>
        <begin position="2"/>
        <end position="270"/>
    </location>
</feature>
<feature type="non-terminal residue" evidence="2">
    <location>
        <position position="1"/>
    </location>
</feature>
<dbReference type="Pfam" id="PF00107">
    <property type="entry name" value="ADH_zinc_N"/>
    <property type="match status" value="1"/>
</dbReference>
<dbReference type="SUPFAM" id="SSF51735">
    <property type="entry name" value="NAD(P)-binding Rossmann-fold domains"/>
    <property type="match status" value="1"/>
</dbReference>
<protein>
    <submittedName>
        <fullName evidence="2">Putative zinc-type alcohol dehydrogenase-like protein</fullName>
    </submittedName>
</protein>
<sequence length="284" mass="29880">SSTSWLHKRVILVPGRGWADSPTGPDSSSGYAILGGTTSNPLGTLQEVVCVDQSEVELAPEHLSDVEAAALPLTGLTGYRALVTKSANAEGGRNILVTGIGGGVALNVLQFAVALGANVFVTSGSREKIERAVGEGARGGVSYKGQGWEKELKGMLPKDRPYVDAIIDGAGGDVVGKAIRLLKPGGVIVQYGMTVGPKMDWTMGANLKNLELKGTTMGSRKEFKDMVAFVKEKKIRPIISKVAKGLDNIKDIDELFEQMRNGSQFGKLVVEIAPSQGGNSSSKL</sequence>
<evidence type="ECO:0000259" key="1">
    <source>
        <dbReference type="SMART" id="SM00829"/>
    </source>
</evidence>
<accession>A0A8H8UE50</accession>
<dbReference type="InterPro" id="IPR036291">
    <property type="entry name" value="NAD(P)-bd_dom_sf"/>
</dbReference>
<dbReference type="InterPro" id="IPR020843">
    <property type="entry name" value="ER"/>
</dbReference>
<dbReference type="AlphaFoldDB" id="A0A8H8UE50"/>
<dbReference type="InterPro" id="IPR052711">
    <property type="entry name" value="Zinc_ADH-like"/>
</dbReference>
<dbReference type="OrthoDB" id="449487at2759"/>
<evidence type="ECO:0000313" key="3">
    <source>
        <dbReference type="Proteomes" id="UP000443090"/>
    </source>
</evidence>
<keyword evidence="3" id="KW-1185">Reference proteome</keyword>
<dbReference type="EMBL" id="QGMI01000434">
    <property type="protein sequence ID" value="TVY40774.1"/>
    <property type="molecule type" value="Genomic_DNA"/>
</dbReference>